<dbReference type="GO" id="GO:0020037">
    <property type="term" value="F:heme binding"/>
    <property type="evidence" value="ECO:0007669"/>
    <property type="project" value="InterPro"/>
</dbReference>
<feature type="binding site" description="axial binding residue" evidence="8">
    <location>
        <position position="459"/>
    </location>
    <ligand>
        <name>heme</name>
        <dbReference type="ChEBI" id="CHEBI:30413"/>
    </ligand>
    <ligandPart>
        <name>Fe</name>
        <dbReference type="ChEBI" id="CHEBI:18248"/>
    </ligandPart>
</feature>
<keyword evidence="7" id="KW-0503">Monooxygenase</keyword>
<dbReference type="PANTHER" id="PTHR24305:SF237">
    <property type="entry name" value="CYTOCHROME P450 MONOOXYGENASE ATNE-RELATED"/>
    <property type="match status" value="1"/>
</dbReference>
<comment type="similarity">
    <text evidence="2">Belongs to the cytochrome P450 family.</text>
</comment>
<protein>
    <submittedName>
        <fullName evidence="10">Uncharacterized protein</fullName>
    </submittedName>
</protein>
<evidence type="ECO:0000256" key="5">
    <source>
        <dbReference type="ARBA" id="ARBA00023002"/>
    </source>
</evidence>
<evidence type="ECO:0000256" key="2">
    <source>
        <dbReference type="ARBA" id="ARBA00010617"/>
    </source>
</evidence>
<dbReference type="GO" id="GO:0005506">
    <property type="term" value="F:iron ion binding"/>
    <property type="evidence" value="ECO:0007669"/>
    <property type="project" value="InterPro"/>
</dbReference>
<accession>A0A0D2G1Y2</accession>
<organism evidence="10 11">
    <name type="scientific">Phialophora macrospora</name>
    <dbReference type="NCBI Taxonomy" id="1851006"/>
    <lineage>
        <taxon>Eukaryota</taxon>
        <taxon>Fungi</taxon>
        <taxon>Dikarya</taxon>
        <taxon>Ascomycota</taxon>
        <taxon>Pezizomycotina</taxon>
        <taxon>Eurotiomycetes</taxon>
        <taxon>Chaetothyriomycetidae</taxon>
        <taxon>Chaetothyriales</taxon>
        <taxon>Herpotrichiellaceae</taxon>
        <taxon>Phialophora</taxon>
    </lineage>
</organism>
<sequence>MALLHLFKLAQLAIAVLAVAFVYLVYISVYRLFFHPLAKYPGPFLAKLTTWYSAYHNYVNDVHLDMVRCHAVYGDFVRYGPDRLLINSADGFHDIYGHNKNVTKSKAYYSLMPPDQSFSVLTAWDKSIHGRKRRMIGQGFTEPAVRGYEPIIKENVDTLCKTLLNGDGHVGATTQASNTWGPPMDMAKFANYLSFDIMTDVTFSVKRHLIENPEYRWITSCIEAMMDRIGVLSMVPWTRWWGLGFHWLLRPRGVVAYLKFTGEVEYFIKTRVEQPPSEGRKDVYSNLENAQDPETGGRLPHSELHSEAGVLIVAGSDTTSSALAGIFFYLSRNPSVYARLANEVRTTFSSESAIRQGPELRSCVYLQAVVDESLRMCPPVSAAPWRVVNQGGQRIDGHNIPPGMEVGTSLYSLMHNPAYFDEPYRFNPDRWIESETTSLKKIEVQRRAWAPFLTGARMCAAKNMAMAELLLTTAQVIYTMDFKPAAGPEGELGQGRIGMGLGRERPEEFQLFSHFVTVAKKGPVLQFRRRGAAGTDTN</sequence>
<keyword evidence="3 8" id="KW-0349">Heme</keyword>
<evidence type="ECO:0000313" key="10">
    <source>
        <dbReference type="EMBL" id="KIW66094.1"/>
    </source>
</evidence>
<keyword evidence="4 8" id="KW-0479">Metal-binding</keyword>
<feature type="transmembrane region" description="Helical" evidence="9">
    <location>
        <begin position="12"/>
        <end position="33"/>
    </location>
</feature>
<gene>
    <name evidence="10" type="ORF">PV04_08298</name>
</gene>
<comment type="cofactor">
    <cofactor evidence="1 8">
        <name>heme</name>
        <dbReference type="ChEBI" id="CHEBI:30413"/>
    </cofactor>
</comment>
<keyword evidence="6 8" id="KW-0408">Iron</keyword>
<evidence type="ECO:0000256" key="6">
    <source>
        <dbReference type="ARBA" id="ARBA00023004"/>
    </source>
</evidence>
<dbReference type="CDD" id="cd11061">
    <property type="entry name" value="CYP67-like"/>
    <property type="match status" value="1"/>
</dbReference>
<dbReference type="GO" id="GO:0016705">
    <property type="term" value="F:oxidoreductase activity, acting on paired donors, with incorporation or reduction of molecular oxygen"/>
    <property type="evidence" value="ECO:0007669"/>
    <property type="project" value="InterPro"/>
</dbReference>
<keyword evidence="11" id="KW-1185">Reference proteome</keyword>
<evidence type="ECO:0000256" key="1">
    <source>
        <dbReference type="ARBA" id="ARBA00001971"/>
    </source>
</evidence>
<reference evidence="10 11" key="1">
    <citation type="submission" date="2015-01" db="EMBL/GenBank/DDBJ databases">
        <title>The Genome Sequence of Capronia semiimmersa CBS27337.</title>
        <authorList>
            <consortium name="The Broad Institute Genomics Platform"/>
            <person name="Cuomo C."/>
            <person name="de Hoog S."/>
            <person name="Gorbushina A."/>
            <person name="Stielow B."/>
            <person name="Teixiera M."/>
            <person name="Abouelleil A."/>
            <person name="Chapman S.B."/>
            <person name="Priest M."/>
            <person name="Young S.K."/>
            <person name="Wortman J."/>
            <person name="Nusbaum C."/>
            <person name="Birren B."/>
        </authorList>
    </citation>
    <scope>NUCLEOTIDE SEQUENCE [LARGE SCALE GENOMIC DNA]</scope>
    <source>
        <strain evidence="10 11">CBS 27337</strain>
    </source>
</reference>
<dbReference type="EMBL" id="KN846960">
    <property type="protein sequence ID" value="KIW66094.1"/>
    <property type="molecule type" value="Genomic_DNA"/>
</dbReference>
<dbReference type="STRING" id="5601.A0A0D2G1Y2"/>
<evidence type="ECO:0000256" key="9">
    <source>
        <dbReference type="SAM" id="Phobius"/>
    </source>
</evidence>
<evidence type="ECO:0000256" key="8">
    <source>
        <dbReference type="PIRSR" id="PIRSR602401-1"/>
    </source>
</evidence>
<keyword evidence="9" id="KW-0812">Transmembrane</keyword>
<dbReference type="InterPro" id="IPR036396">
    <property type="entry name" value="Cyt_P450_sf"/>
</dbReference>
<keyword evidence="9" id="KW-1133">Transmembrane helix</keyword>
<dbReference type="GO" id="GO:0004497">
    <property type="term" value="F:monooxygenase activity"/>
    <property type="evidence" value="ECO:0007669"/>
    <property type="project" value="UniProtKB-KW"/>
</dbReference>
<dbReference type="AlphaFoldDB" id="A0A0D2G1Y2"/>
<dbReference type="InterPro" id="IPR002401">
    <property type="entry name" value="Cyt_P450_E_grp-I"/>
</dbReference>
<proteinExistence type="inferred from homology"/>
<dbReference type="InterPro" id="IPR001128">
    <property type="entry name" value="Cyt_P450"/>
</dbReference>
<evidence type="ECO:0000256" key="3">
    <source>
        <dbReference type="ARBA" id="ARBA00022617"/>
    </source>
</evidence>
<dbReference type="Pfam" id="PF00067">
    <property type="entry name" value="p450"/>
    <property type="match status" value="1"/>
</dbReference>
<dbReference type="PRINTS" id="PR00385">
    <property type="entry name" value="P450"/>
</dbReference>
<evidence type="ECO:0000256" key="4">
    <source>
        <dbReference type="ARBA" id="ARBA00022723"/>
    </source>
</evidence>
<name>A0A0D2G1Y2_9EURO</name>
<dbReference type="Proteomes" id="UP000054266">
    <property type="component" value="Unassembled WGS sequence"/>
</dbReference>
<dbReference type="PANTHER" id="PTHR24305">
    <property type="entry name" value="CYTOCHROME P450"/>
    <property type="match status" value="1"/>
</dbReference>
<keyword evidence="5" id="KW-0560">Oxidoreductase</keyword>
<evidence type="ECO:0000256" key="7">
    <source>
        <dbReference type="ARBA" id="ARBA00023033"/>
    </source>
</evidence>
<dbReference type="Gene3D" id="1.10.630.10">
    <property type="entry name" value="Cytochrome P450"/>
    <property type="match status" value="1"/>
</dbReference>
<dbReference type="InterPro" id="IPR050121">
    <property type="entry name" value="Cytochrome_P450_monoxygenase"/>
</dbReference>
<keyword evidence="9" id="KW-0472">Membrane</keyword>
<dbReference type="HOGENOM" id="CLU_001570_14_11_1"/>
<dbReference type="PRINTS" id="PR00463">
    <property type="entry name" value="EP450I"/>
</dbReference>
<dbReference type="SUPFAM" id="SSF48264">
    <property type="entry name" value="Cytochrome P450"/>
    <property type="match status" value="1"/>
</dbReference>
<evidence type="ECO:0000313" key="11">
    <source>
        <dbReference type="Proteomes" id="UP000054266"/>
    </source>
</evidence>